<dbReference type="GO" id="GO:0015627">
    <property type="term" value="C:type II protein secretion system complex"/>
    <property type="evidence" value="ECO:0007669"/>
    <property type="project" value="TreeGrafter"/>
</dbReference>
<feature type="domain" description="NolW-like" evidence="4">
    <location>
        <begin position="107"/>
        <end position="164"/>
    </location>
</feature>
<organism evidence="5">
    <name type="scientific">marine sediment metagenome</name>
    <dbReference type="NCBI Taxonomy" id="412755"/>
    <lineage>
        <taxon>unclassified sequences</taxon>
        <taxon>metagenomes</taxon>
        <taxon>ecological metagenomes</taxon>
    </lineage>
</organism>
<dbReference type="Gene3D" id="3.55.50.30">
    <property type="match status" value="1"/>
</dbReference>
<comment type="caution">
    <text evidence="5">The sequence shown here is derived from an EMBL/GenBank/DDBJ whole genome shotgun (WGS) entry which is preliminary data.</text>
</comment>
<keyword evidence="2" id="KW-0732">Signal</keyword>
<dbReference type="InterPro" id="IPR038591">
    <property type="entry name" value="NolW-like_sf"/>
</dbReference>
<dbReference type="Pfam" id="PF03958">
    <property type="entry name" value="Secretin_N"/>
    <property type="match status" value="1"/>
</dbReference>
<accession>X1H198</accession>
<comment type="subcellular location">
    <subcellularLocation>
        <location evidence="1">Membrane</location>
    </subcellularLocation>
</comment>
<dbReference type="InterPro" id="IPR050810">
    <property type="entry name" value="Bact_Secretion_Sys_Channel"/>
</dbReference>
<name>X1H198_9ZZZZ</name>
<evidence type="ECO:0000256" key="2">
    <source>
        <dbReference type="ARBA" id="ARBA00022729"/>
    </source>
</evidence>
<dbReference type="PANTHER" id="PTHR30332:SF24">
    <property type="entry name" value="SECRETIN GSPD-RELATED"/>
    <property type="match status" value="1"/>
</dbReference>
<reference evidence="5" key="1">
    <citation type="journal article" date="2014" name="Front. Microbiol.">
        <title>High frequency of phylogenetically diverse reductive dehalogenase-homologous genes in deep subseafloor sedimentary metagenomes.</title>
        <authorList>
            <person name="Kawai M."/>
            <person name="Futagami T."/>
            <person name="Toyoda A."/>
            <person name="Takaki Y."/>
            <person name="Nishi S."/>
            <person name="Hori S."/>
            <person name="Arai W."/>
            <person name="Tsubouchi T."/>
            <person name="Morono Y."/>
            <person name="Uchiyama I."/>
            <person name="Ito T."/>
            <person name="Fujiyama A."/>
            <person name="Inagaki F."/>
            <person name="Takami H."/>
        </authorList>
    </citation>
    <scope>NUCLEOTIDE SEQUENCE</scope>
    <source>
        <strain evidence="5">Expedition CK06-06</strain>
    </source>
</reference>
<gene>
    <name evidence="5" type="ORF">S03H2_44533</name>
</gene>
<feature type="non-terminal residue" evidence="5">
    <location>
        <position position="269"/>
    </location>
</feature>
<dbReference type="GO" id="GO:0016020">
    <property type="term" value="C:membrane"/>
    <property type="evidence" value="ECO:0007669"/>
    <property type="project" value="UniProtKB-SubCell"/>
</dbReference>
<dbReference type="Gene3D" id="3.30.1370.120">
    <property type="match status" value="1"/>
</dbReference>
<feature type="non-terminal residue" evidence="5">
    <location>
        <position position="1"/>
    </location>
</feature>
<evidence type="ECO:0000313" key="5">
    <source>
        <dbReference type="EMBL" id="GAH63936.1"/>
    </source>
</evidence>
<dbReference type="GO" id="GO:0009306">
    <property type="term" value="P:protein secretion"/>
    <property type="evidence" value="ECO:0007669"/>
    <property type="project" value="TreeGrafter"/>
</dbReference>
<proteinExistence type="predicted"/>
<evidence type="ECO:0000256" key="1">
    <source>
        <dbReference type="ARBA" id="ARBA00004370"/>
    </source>
</evidence>
<dbReference type="PANTHER" id="PTHR30332">
    <property type="entry name" value="PROBABLE GENERAL SECRETION PATHWAY PROTEIN D"/>
    <property type="match status" value="1"/>
</dbReference>
<dbReference type="AlphaFoldDB" id="X1H198"/>
<dbReference type="EMBL" id="BARU01027850">
    <property type="protein sequence ID" value="GAH63936.1"/>
    <property type="molecule type" value="Genomic_DNA"/>
</dbReference>
<protein>
    <recommendedName>
        <fullName evidence="4">NolW-like domain-containing protein</fullName>
    </recommendedName>
</protein>
<evidence type="ECO:0000256" key="3">
    <source>
        <dbReference type="ARBA" id="ARBA00023136"/>
    </source>
</evidence>
<sequence>AENSNEDSEKKEVLTTLEQRMQKTISVEFRNESIDNVISMMAKYADIDIIKSSEVEAEVTATLTDVPLEEALNNILAAHGYSYITSKNLIRIVPLKDITERVERLVTRIYRITYADVTEVEAALKKFISKQGSLSSSPATSNIIVTDTESRIKAIDVFISEIDRITPQILVEVRIYDITTDEDFDLGIEWNVGRNSTELASVTVPDSTSFGVGEDTTPGGARETRTRTHTPFIAGSYDEIVGGSIRFGLLNDAVDIDIALNILHEQDFA</sequence>
<evidence type="ECO:0000259" key="4">
    <source>
        <dbReference type="Pfam" id="PF03958"/>
    </source>
</evidence>
<keyword evidence="3" id="KW-0472">Membrane</keyword>
<dbReference type="InterPro" id="IPR005644">
    <property type="entry name" value="NolW-like"/>
</dbReference>